<accession>A0A7J6VDN3</accession>
<keyword evidence="3" id="KW-1185">Reference proteome</keyword>
<keyword evidence="1" id="KW-0472">Membrane</keyword>
<dbReference type="AlphaFoldDB" id="A0A7J6VDN3"/>
<feature type="transmembrane region" description="Helical" evidence="1">
    <location>
        <begin position="12"/>
        <end position="28"/>
    </location>
</feature>
<dbReference type="Proteomes" id="UP000554482">
    <property type="component" value="Unassembled WGS sequence"/>
</dbReference>
<keyword evidence="1" id="KW-1133">Transmembrane helix</keyword>
<keyword evidence="1" id="KW-0812">Transmembrane</keyword>
<name>A0A7J6VDN3_THATH</name>
<dbReference type="EMBL" id="JABWDY010034005">
    <property type="protein sequence ID" value="KAF5183013.1"/>
    <property type="molecule type" value="Genomic_DNA"/>
</dbReference>
<gene>
    <name evidence="2" type="ORF">FRX31_027403</name>
</gene>
<sequence>MAAAVKTNHVVIFLWVFIFTFSLMILGAKAKGLNCSKIEGEELELFPKRVLGHGILRKLEGEELKLTVKKTVLGCPLAFPNKYKRHHVVIGSMTYKFYPNDEVAQEWVRDINCKKTIARMLLKEKQGIPVRGEALQIGKNQYQPICFEEEQHQRLLLKENEEAYVKLYLKNVINPIELRKFNITY</sequence>
<proteinExistence type="predicted"/>
<protein>
    <submittedName>
        <fullName evidence="2">Uncharacterized protein</fullName>
    </submittedName>
</protein>
<organism evidence="2 3">
    <name type="scientific">Thalictrum thalictroides</name>
    <name type="common">Rue-anemone</name>
    <name type="synonym">Anemone thalictroides</name>
    <dbReference type="NCBI Taxonomy" id="46969"/>
    <lineage>
        <taxon>Eukaryota</taxon>
        <taxon>Viridiplantae</taxon>
        <taxon>Streptophyta</taxon>
        <taxon>Embryophyta</taxon>
        <taxon>Tracheophyta</taxon>
        <taxon>Spermatophyta</taxon>
        <taxon>Magnoliopsida</taxon>
        <taxon>Ranunculales</taxon>
        <taxon>Ranunculaceae</taxon>
        <taxon>Thalictroideae</taxon>
        <taxon>Thalictrum</taxon>
    </lineage>
</organism>
<evidence type="ECO:0000256" key="1">
    <source>
        <dbReference type="SAM" id="Phobius"/>
    </source>
</evidence>
<comment type="caution">
    <text evidence="2">The sequence shown here is derived from an EMBL/GenBank/DDBJ whole genome shotgun (WGS) entry which is preliminary data.</text>
</comment>
<evidence type="ECO:0000313" key="3">
    <source>
        <dbReference type="Proteomes" id="UP000554482"/>
    </source>
</evidence>
<evidence type="ECO:0000313" key="2">
    <source>
        <dbReference type="EMBL" id="KAF5183013.1"/>
    </source>
</evidence>
<reference evidence="2 3" key="1">
    <citation type="submission" date="2020-06" db="EMBL/GenBank/DDBJ databases">
        <title>Transcriptomic and genomic resources for Thalictrum thalictroides and T. hernandezii: Facilitating candidate gene discovery in an emerging model plant lineage.</title>
        <authorList>
            <person name="Arias T."/>
            <person name="Riano-Pachon D.M."/>
            <person name="Di Stilio V.S."/>
        </authorList>
    </citation>
    <scope>NUCLEOTIDE SEQUENCE [LARGE SCALE GENOMIC DNA]</scope>
    <source>
        <strain evidence="3">cv. WT478/WT964</strain>
        <tissue evidence="2">Leaves</tissue>
    </source>
</reference>